<dbReference type="InterPro" id="IPR003593">
    <property type="entry name" value="AAA+_ATPase"/>
</dbReference>
<dbReference type="InterPro" id="IPR017871">
    <property type="entry name" value="ABC_transporter-like_CS"/>
</dbReference>
<sequence length="207" mass="23275">MELKAEQLKKQFGNRIVFQGLSFETSSPVPLAITGANGSGKSTLLKVLAGLERATSGIVRYSEKGKDIPIDQLRLTLGFVAPYLNLYGNLSGYENILFSIQAKNLNIQNSAVDELFEYFQLRLAKHQLLKTYSSGMIQRVRFIQALIANPQVLFLDEPTTTLDTAGKSLFWNYVLSAQQLRLLIIASNDEDDLKHCKHRICMESFKK</sequence>
<protein>
    <submittedName>
        <fullName evidence="5">ABC transporter-related protein</fullName>
    </submittedName>
</protein>
<dbReference type="EMBL" id="CP001100">
    <property type="protein sequence ID" value="ACF15075.1"/>
    <property type="molecule type" value="Genomic_DNA"/>
</dbReference>
<dbReference type="RefSeq" id="WP_012501157.1">
    <property type="nucleotide sequence ID" value="NC_011026.1"/>
</dbReference>
<dbReference type="Gene3D" id="3.40.50.300">
    <property type="entry name" value="P-loop containing nucleotide triphosphate hydrolases"/>
    <property type="match status" value="1"/>
</dbReference>
<keyword evidence="3" id="KW-0067">ATP-binding</keyword>
<evidence type="ECO:0000259" key="4">
    <source>
        <dbReference type="PROSITE" id="PS50893"/>
    </source>
</evidence>
<dbReference type="HOGENOM" id="CLU_000604_1_2_10"/>
<dbReference type="OrthoDB" id="9808363at2"/>
<dbReference type="GO" id="GO:0016887">
    <property type="term" value="F:ATP hydrolysis activity"/>
    <property type="evidence" value="ECO:0007669"/>
    <property type="project" value="InterPro"/>
</dbReference>
<keyword evidence="1" id="KW-0813">Transport</keyword>
<reference evidence="5 6" key="1">
    <citation type="submission" date="2008-06" db="EMBL/GenBank/DDBJ databases">
        <title>Complete sequence of Chloroherpeton thalassium ATCC 35110.</title>
        <authorList>
            <consortium name="US DOE Joint Genome Institute"/>
            <person name="Lucas S."/>
            <person name="Copeland A."/>
            <person name="Lapidus A."/>
            <person name="Glavina del Rio T."/>
            <person name="Dalin E."/>
            <person name="Tice H."/>
            <person name="Bruce D."/>
            <person name="Goodwin L."/>
            <person name="Pitluck S."/>
            <person name="Schmutz J."/>
            <person name="Larimer F."/>
            <person name="Land M."/>
            <person name="Hauser L."/>
            <person name="Kyrpides N."/>
            <person name="Mikhailova N."/>
            <person name="Liu Z."/>
            <person name="Li T."/>
            <person name="Zhao F."/>
            <person name="Overmann J."/>
            <person name="Bryant D.A."/>
            <person name="Richardson P."/>
        </authorList>
    </citation>
    <scope>NUCLEOTIDE SEQUENCE [LARGE SCALE GENOMIC DNA]</scope>
    <source>
        <strain evidence="6">ATCC 35110 / GB-78</strain>
    </source>
</reference>
<evidence type="ECO:0000256" key="2">
    <source>
        <dbReference type="ARBA" id="ARBA00022741"/>
    </source>
</evidence>
<keyword evidence="2" id="KW-0547">Nucleotide-binding</keyword>
<feature type="domain" description="ABC transporter" evidence="4">
    <location>
        <begin position="3"/>
        <end position="206"/>
    </location>
</feature>
<accession>B3QYA9</accession>
<dbReference type="Pfam" id="PF00005">
    <property type="entry name" value="ABC_tran"/>
    <property type="match status" value="1"/>
</dbReference>
<proteinExistence type="predicted"/>
<evidence type="ECO:0000256" key="1">
    <source>
        <dbReference type="ARBA" id="ARBA00022448"/>
    </source>
</evidence>
<dbReference type="AlphaFoldDB" id="B3QYA9"/>
<keyword evidence="6" id="KW-1185">Reference proteome</keyword>
<evidence type="ECO:0000313" key="6">
    <source>
        <dbReference type="Proteomes" id="UP000001208"/>
    </source>
</evidence>
<dbReference type="PANTHER" id="PTHR42939">
    <property type="entry name" value="ABC TRANSPORTER ATP-BINDING PROTEIN ALBC-RELATED"/>
    <property type="match status" value="1"/>
</dbReference>
<dbReference type="eggNOG" id="COG1131">
    <property type="taxonomic scope" value="Bacteria"/>
</dbReference>
<dbReference type="PROSITE" id="PS50893">
    <property type="entry name" value="ABC_TRANSPORTER_2"/>
    <property type="match status" value="1"/>
</dbReference>
<dbReference type="SMART" id="SM00382">
    <property type="entry name" value="AAA"/>
    <property type="match status" value="1"/>
</dbReference>
<dbReference type="GO" id="GO:0005524">
    <property type="term" value="F:ATP binding"/>
    <property type="evidence" value="ECO:0007669"/>
    <property type="project" value="UniProtKB-KW"/>
</dbReference>
<dbReference type="Proteomes" id="UP000001208">
    <property type="component" value="Chromosome"/>
</dbReference>
<dbReference type="STRING" id="517418.Ctha_2626"/>
<dbReference type="PANTHER" id="PTHR42939:SF1">
    <property type="entry name" value="ABC TRANSPORTER ATP-BINDING PROTEIN ALBC-RELATED"/>
    <property type="match status" value="1"/>
</dbReference>
<evidence type="ECO:0000313" key="5">
    <source>
        <dbReference type="EMBL" id="ACF15075.1"/>
    </source>
</evidence>
<gene>
    <name evidence="5" type="ordered locus">Ctha_2626</name>
</gene>
<dbReference type="InterPro" id="IPR003439">
    <property type="entry name" value="ABC_transporter-like_ATP-bd"/>
</dbReference>
<dbReference type="InterPro" id="IPR051782">
    <property type="entry name" value="ABC_Transporter_VariousFunc"/>
</dbReference>
<dbReference type="InterPro" id="IPR027417">
    <property type="entry name" value="P-loop_NTPase"/>
</dbReference>
<name>B3QYA9_CHLT3</name>
<dbReference type="KEGG" id="cts:Ctha_2626"/>
<dbReference type="SUPFAM" id="SSF52540">
    <property type="entry name" value="P-loop containing nucleoside triphosphate hydrolases"/>
    <property type="match status" value="1"/>
</dbReference>
<evidence type="ECO:0000256" key="3">
    <source>
        <dbReference type="ARBA" id="ARBA00022840"/>
    </source>
</evidence>
<organism evidence="5 6">
    <name type="scientific">Chloroherpeton thalassium (strain ATCC 35110 / GB-78)</name>
    <dbReference type="NCBI Taxonomy" id="517418"/>
    <lineage>
        <taxon>Bacteria</taxon>
        <taxon>Pseudomonadati</taxon>
        <taxon>Chlorobiota</taxon>
        <taxon>Chlorobiia</taxon>
        <taxon>Chlorobiales</taxon>
        <taxon>Chloroherpetonaceae</taxon>
        <taxon>Chloroherpeton</taxon>
    </lineage>
</organism>
<dbReference type="PROSITE" id="PS00211">
    <property type="entry name" value="ABC_TRANSPORTER_1"/>
    <property type="match status" value="1"/>
</dbReference>